<keyword evidence="3 10" id="KW-0328">Glycosyltransferase</keyword>
<evidence type="ECO:0000313" key="11">
    <source>
        <dbReference type="EMBL" id="VDD96896.1"/>
    </source>
</evidence>
<comment type="subcellular location">
    <subcellularLocation>
        <location evidence="1 10">Golgi apparatus membrane</location>
        <topology evidence="1 10">Single-pass type II membrane protein</topology>
    </subcellularLocation>
</comment>
<dbReference type="STRING" id="51028.A0A0N4VNA1"/>
<gene>
    <name evidence="11" type="ORF">EVEC_LOCUS11647</name>
</gene>
<name>A0A0N4VNA1_ENTVE</name>
<protein>
    <recommendedName>
        <fullName evidence="10">Hexosyltransferase</fullName>
        <ecNumber evidence="10">2.4.1.-</ecNumber>
    </recommendedName>
</protein>
<accession>A0A0N4VNA1</accession>
<organism evidence="13">
    <name type="scientific">Enterobius vermicularis</name>
    <name type="common">Human pinworm</name>
    <dbReference type="NCBI Taxonomy" id="51028"/>
    <lineage>
        <taxon>Eukaryota</taxon>
        <taxon>Metazoa</taxon>
        <taxon>Ecdysozoa</taxon>
        <taxon>Nematoda</taxon>
        <taxon>Chromadorea</taxon>
        <taxon>Rhabditida</taxon>
        <taxon>Spirurina</taxon>
        <taxon>Oxyuridomorpha</taxon>
        <taxon>Oxyuroidea</taxon>
        <taxon>Oxyuridae</taxon>
        <taxon>Enterobius</taxon>
    </lineage>
</organism>
<dbReference type="GO" id="GO:0006493">
    <property type="term" value="P:protein O-linked glycosylation"/>
    <property type="evidence" value="ECO:0007669"/>
    <property type="project" value="TreeGrafter"/>
</dbReference>
<dbReference type="AlphaFoldDB" id="A0A0N4VNA1"/>
<keyword evidence="6" id="KW-0735">Signal-anchor</keyword>
<dbReference type="PANTHER" id="PTHR11214">
    <property type="entry name" value="BETA-1,3-N-ACETYLGLUCOSAMINYLTRANSFERASE"/>
    <property type="match status" value="1"/>
</dbReference>
<comment type="similarity">
    <text evidence="2 10">Belongs to the glycosyltransferase 31 family.</text>
</comment>
<keyword evidence="7" id="KW-1133">Transmembrane helix</keyword>
<sequence>MRSELEQQFQEKVYYENVPQPFNYTMFDFLIQPTFNDSVYCPHVPVFYIIRSHPNRTDERAFIRSTWASNLRNSVIFALGRSGPLDVHRKVLRESRIYHDLLVIDMIDTYRNLSIKSVAILRWVAEFCNAPRFFFQGDPDVAIFTTSITAFLGVKDSRQPRIYGYCWPRAYVFRNDESKWKMNHSVYSSITYPRYVAGGAWMFSPSVPAKLLEALVVPRPYFHVDDVLISGILAERADIPRECIRNVGYPDEFMDVNKCRNPPILAIFQLDRTRIIEALSSVRQGTGLC</sequence>
<dbReference type="OrthoDB" id="6355886at2759"/>
<evidence type="ECO:0000256" key="8">
    <source>
        <dbReference type="ARBA" id="ARBA00023034"/>
    </source>
</evidence>
<evidence type="ECO:0000313" key="12">
    <source>
        <dbReference type="Proteomes" id="UP000274131"/>
    </source>
</evidence>
<evidence type="ECO:0000256" key="5">
    <source>
        <dbReference type="ARBA" id="ARBA00022692"/>
    </source>
</evidence>
<evidence type="ECO:0000256" key="2">
    <source>
        <dbReference type="ARBA" id="ARBA00008661"/>
    </source>
</evidence>
<keyword evidence="5" id="KW-0812">Transmembrane</keyword>
<reference evidence="13" key="1">
    <citation type="submission" date="2017-02" db="UniProtKB">
        <authorList>
            <consortium name="WormBaseParasite"/>
        </authorList>
    </citation>
    <scope>IDENTIFICATION</scope>
</reference>
<dbReference type="GO" id="GO:0000139">
    <property type="term" value="C:Golgi membrane"/>
    <property type="evidence" value="ECO:0007669"/>
    <property type="project" value="UniProtKB-SubCell"/>
</dbReference>
<dbReference type="EMBL" id="UXUI01012448">
    <property type="protein sequence ID" value="VDD96896.1"/>
    <property type="molecule type" value="Genomic_DNA"/>
</dbReference>
<dbReference type="EC" id="2.4.1.-" evidence="10"/>
<keyword evidence="9" id="KW-0472">Membrane</keyword>
<dbReference type="GO" id="GO:0016758">
    <property type="term" value="F:hexosyltransferase activity"/>
    <property type="evidence" value="ECO:0007669"/>
    <property type="project" value="InterPro"/>
</dbReference>
<keyword evidence="12" id="KW-1185">Reference proteome</keyword>
<dbReference type="InterPro" id="IPR002659">
    <property type="entry name" value="Glyco_trans_31"/>
</dbReference>
<evidence type="ECO:0000256" key="6">
    <source>
        <dbReference type="ARBA" id="ARBA00022968"/>
    </source>
</evidence>
<dbReference type="Pfam" id="PF01762">
    <property type="entry name" value="Galactosyl_T"/>
    <property type="match status" value="1"/>
</dbReference>
<dbReference type="Gene3D" id="3.90.550.50">
    <property type="match status" value="1"/>
</dbReference>
<keyword evidence="4" id="KW-0808">Transferase</keyword>
<dbReference type="WBParaSite" id="EVEC_0001244701-mRNA-1">
    <property type="protein sequence ID" value="EVEC_0001244701-mRNA-1"/>
    <property type="gene ID" value="EVEC_0001244701"/>
</dbReference>
<dbReference type="PANTHER" id="PTHR11214:SF314">
    <property type="entry name" value="HEXOSYLTRANSFERASE"/>
    <property type="match status" value="1"/>
</dbReference>
<proteinExistence type="inferred from homology"/>
<evidence type="ECO:0000256" key="1">
    <source>
        <dbReference type="ARBA" id="ARBA00004323"/>
    </source>
</evidence>
<evidence type="ECO:0000256" key="4">
    <source>
        <dbReference type="ARBA" id="ARBA00022679"/>
    </source>
</evidence>
<dbReference type="Proteomes" id="UP000274131">
    <property type="component" value="Unassembled WGS sequence"/>
</dbReference>
<evidence type="ECO:0000256" key="3">
    <source>
        <dbReference type="ARBA" id="ARBA00022676"/>
    </source>
</evidence>
<evidence type="ECO:0000256" key="7">
    <source>
        <dbReference type="ARBA" id="ARBA00022989"/>
    </source>
</evidence>
<evidence type="ECO:0000256" key="10">
    <source>
        <dbReference type="RuleBase" id="RU363063"/>
    </source>
</evidence>
<reference evidence="11 12" key="2">
    <citation type="submission" date="2018-10" db="EMBL/GenBank/DDBJ databases">
        <authorList>
            <consortium name="Pathogen Informatics"/>
        </authorList>
    </citation>
    <scope>NUCLEOTIDE SEQUENCE [LARGE SCALE GENOMIC DNA]</scope>
</reference>
<keyword evidence="8 10" id="KW-0333">Golgi apparatus</keyword>
<evidence type="ECO:0000313" key="13">
    <source>
        <dbReference type="WBParaSite" id="EVEC_0001244701-mRNA-1"/>
    </source>
</evidence>
<evidence type="ECO:0000256" key="9">
    <source>
        <dbReference type="ARBA" id="ARBA00023136"/>
    </source>
</evidence>